<protein>
    <submittedName>
        <fullName evidence="1">Uncharacterized protein</fullName>
    </submittedName>
</protein>
<keyword evidence="2" id="KW-1185">Reference proteome</keyword>
<dbReference type="EMBL" id="BOSM01000002">
    <property type="protein sequence ID" value="GIP57889.1"/>
    <property type="molecule type" value="Genomic_DNA"/>
</dbReference>
<reference evidence="1 2" key="1">
    <citation type="submission" date="2021-03" db="EMBL/GenBank/DDBJ databases">
        <title>Antimicrobial resistance genes in bacteria isolated from Japanese honey, and their potential for conferring macrolide and lincosamide resistance in the American foulbrood pathogen Paenibacillus larvae.</title>
        <authorList>
            <person name="Okamoto M."/>
            <person name="Kumagai M."/>
            <person name="Kanamori H."/>
            <person name="Takamatsu D."/>
        </authorList>
    </citation>
    <scope>NUCLEOTIDE SEQUENCE [LARGE SCALE GENOMIC DNA]</scope>
    <source>
        <strain evidence="1 2">J15TS10</strain>
    </source>
</reference>
<accession>A0ABQ4MPE9</accession>
<comment type="caution">
    <text evidence="1">The sequence shown here is derived from an EMBL/GenBank/DDBJ whole genome shotgun (WGS) entry which is preliminary data.</text>
</comment>
<evidence type="ECO:0000313" key="2">
    <source>
        <dbReference type="Proteomes" id="UP000681290"/>
    </source>
</evidence>
<evidence type="ECO:0000313" key="1">
    <source>
        <dbReference type="EMBL" id="GIP57889.1"/>
    </source>
</evidence>
<proteinExistence type="predicted"/>
<gene>
    <name evidence="1" type="ORF">J15TS10_17030</name>
</gene>
<organism evidence="1 2">
    <name type="scientific">Paenibacillus woosongensis</name>
    <dbReference type="NCBI Taxonomy" id="307580"/>
    <lineage>
        <taxon>Bacteria</taxon>
        <taxon>Bacillati</taxon>
        <taxon>Bacillota</taxon>
        <taxon>Bacilli</taxon>
        <taxon>Bacillales</taxon>
        <taxon>Paenibacillaceae</taxon>
        <taxon>Paenibacillus</taxon>
    </lineage>
</organism>
<name>A0ABQ4MPE9_9BACL</name>
<sequence length="72" mass="7923">MAKNDIEAVTDIVALFLADGPKPYDVVKAHCIKLGITRSELKAARRELNVKTINTGVTWLWEVPDPEGDCDA</sequence>
<dbReference type="Proteomes" id="UP000681290">
    <property type="component" value="Unassembled WGS sequence"/>
</dbReference>
<dbReference type="RefSeq" id="WP_213590379.1">
    <property type="nucleotide sequence ID" value="NZ_BOSM01000002.1"/>
</dbReference>